<evidence type="ECO:0000256" key="5">
    <source>
        <dbReference type="ARBA" id="ARBA00022989"/>
    </source>
</evidence>
<sequence length="540" mass="61571">MKPRHFDADVLVPYLEMELKRLRTLLRCTVGWSEYLLLKFVDQEQLEDDNDNDEVAVVCLGSLLCKIKDALVNLRDFGSISQRENTSFVPVDTDRCFVLCGEIQKIFSRFRPTKWQDRLVIYIMWSRFEETNKVLGQEINRAYITFSNYLSKLTSPMRDVNELMELIDTVLENLTDILNCCDGNVQAWFKDSAESELTQPSRNRNGGYCSESEPSRLGVVSTLLARLHAQKEFLRATALAADRIFESEGSIPDLEEAYLKFITTYPNYKSSERIDELSQLENLLIHTEIFTLKAAHFLYMLWDHLTYEITYKDSEDEAAEKDVLIKRDKMLQKIMFVDPFATEIHIHALQALRASGSKQSLDMKNKAIAGDLAGSLLDNLRILYANSGICVEVNSSSLSILRELARNLETMEKSSKIDISIEEMNIAIQELKDYLKFPLGLVLTLASSETKSTKMDKLEPFVTTNNTVPLVGIIPLITFASLLIEISACIEVIVDVVQEPANKADFKIAPDDKPKQNKHRDKNISKQFKDGKTMKALERV</sequence>
<keyword evidence="7" id="KW-0472">Membrane</keyword>
<evidence type="ECO:0000256" key="1">
    <source>
        <dbReference type="ARBA" id="ARBA00004141"/>
    </source>
</evidence>
<keyword evidence="8" id="KW-0407">Ion channel</keyword>
<dbReference type="PANTHER" id="PTHR31086">
    <property type="entry name" value="ALUMINUM-ACTIVATED MALATE TRANSPORTER 10"/>
    <property type="match status" value="1"/>
</dbReference>
<evidence type="ECO:0000256" key="4">
    <source>
        <dbReference type="ARBA" id="ARBA00022692"/>
    </source>
</evidence>
<dbReference type="GO" id="GO:0016020">
    <property type="term" value="C:membrane"/>
    <property type="evidence" value="ECO:0007669"/>
    <property type="project" value="UniProtKB-SubCell"/>
</dbReference>
<evidence type="ECO:0000256" key="7">
    <source>
        <dbReference type="ARBA" id="ARBA00023136"/>
    </source>
</evidence>
<evidence type="ECO:0000256" key="3">
    <source>
        <dbReference type="ARBA" id="ARBA00022448"/>
    </source>
</evidence>
<protein>
    <submittedName>
        <fullName evidence="9">Uncharacterized protein</fullName>
    </submittedName>
</protein>
<keyword evidence="3" id="KW-0813">Transport</keyword>
<reference evidence="9 10" key="1">
    <citation type="submission" date="2024-11" db="EMBL/GenBank/DDBJ databases">
        <title>A near-complete genome assembly of Cinchona calisaya.</title>
        <authorList>
            <person name="Lian D.C."/>
            <person name="Zhao X.W."/>
            <person name="Wei L."/>
        </authorList>
    </citation>
    <scope>NUCLEOTIDE SEQUENCE [LARGE SCALE GENOMIC DNA]</scope>
    <source>
        <tissue evidence="9">Nenye</tissue>
    </source>
</reference>
<proteinExistence type="inferred from homology"/>
<comment type="subcellular location">
    <subcellularLocation>
        <location evidence="1">Membrane</location>
        <topology evidence="1">Multi-pass membrane protein</topology>
    </subcellularLocation>
</comment>
<dbReference type="InterPro" id="IPR020966">
    <property type="entry name" value="ALMT"/>
</dbReference>
<dbReference type="Pfam" id="PF11744">
    <property type="entry name" value="ALMT"/>
    <property type="match status" value="1"/>
</dbReference>
<evidence type="ECO:0000313" key="10">
    <source>
        <dbReference type="Proteomes" id="UP001630127"/>
    </source>
</evidence>
<gene>
    <name evidence="9" type="ORF">ACH5RR_041801</name>
</gene>
<comment type="similarity">
    <text evidence="2">Belongs to the aromatic acid exporter (TC 2.A.85) family.</text>
</comment>
<organism evidence="9 10">
    <name type="scientific">Cinchona calisaya</name>
    <dbReference type="NCBI Taxonomy" id="153742"/>
    <lineage>
        <taxon>Eukaryota</taxon>
        <taxon>Viridiplantae</taxon>
        <taxon>Streptophyta</taxon>
        <taxon>Embryophyta</taxon>
        <taxon>Tracheophyta</taxon>
        <taxon>Spermatophyta</taxon>
        <taxon>Magnoliopsida</taxon>
        <taxon>eudicotyledons</taxon>
        <taxon>Gunneridae</taxon>
        <taxon>Pentapetalae</taxon>
        <taxon>asterids</taxon>
        <taxon>lamiids</taxon>
        <taxon>Gentianales</taxon>
        <taxon>Rubiaceae</taxon>
        <taxon>Cinchonoideae</taxon>
        <taxon>Cinchoneae</taxon>
        <taxon>Cinchona</taxon>
    </lineage>
</organism>
<keyword evidence="10" id="KW-1185">Reference proteome</keyword>
<evidence type="ECO:0000256" key="8">
    <source>
        <dbReference type="ARBA" id="ARBA00023303"/>
    </source>
</evidence>
<evidence type="ECO:0000313" key="9">
    <source>
        <dbReference type="EMBL" id="KAL3499069.1"/>
    </source>
</evidence>
<evidence type="ECO:0000256" key="6">
    <source>
        <dbReference type="ARBA" id="ARBA00023065"/>
    </source>
</evidence>
<accession>A0ABD2Y0B3</accession>
<evidence type="ECO:0000256" key="2">
    <source>
        <dbReference type="ARBA" id="ARBA00007079"/>
    </source>
</evidence>
<keyword evidence="4" id="KW-0812">Transmembrane</keyword>
<dbReference type="Proteomes" id="UP001630127">
    <property type="component" value="Unassembled WGS sequence"/>
</dbReference>
<dbReference type="EMBL" id="JBJUIK010000017">
    <property type="protein sequence ID" value="KAL3499069.1"/>
    <property type="molecule type" value="Genomic_DNA"/>
</dbReference>
<comment type="caution">
    <text evidence="9">The sequence shown here is derived from an EMBL/GenBank/DDBJ whole genome shotgun (WGS) entry which is preliminary data.</text>
</comment>
<name>A0ABD2Y0B3_9GENT</name>
<dbReference type="AlphaFoldDB" id="A0ABD2Y0B3"/>
<keyword evidence="6" id="KW-0406">Ion transport</keyword>
<dbReference type="GO" id="GO:0034220">
    <property type="term" value="P:monoatomic ion transmembrane transport"/>
    <property type="evidence" value="ECO:0007669"/>
    <property type="project" value="UniProtKB-KW"/>
</dbReference>
<keyword evidence="5" id="KW-1133">Transmembrane helix</keyword>